<dbReference type="PANTHER" id="PTHR42782:SF4">
    <property type="entry name" value="DUF455 DOMAIN-CONTAINING PROTEIN"/>
    <property type="match status" value="1"/>
</dbReference>
<evidence type="ECO:0000313" key="1">
    <source>
        <dbReference type="EMBL" id="ARQ97598.1"/>
    </source>
</evidence>
<dbReference type="EMBL" id="CP015578">
    <property type="protein sequence ID" value="ARQ97598.1"/>
    <property type="molecule type" value="Genomic_DNA"/>
</dbReference>
<name>A0A1X9SN23_9BACT</name>
<dbReference type="RefSeq" id="WP_100590673.1">
    <property type="nucleotide sequence ID" value="NZ_CP015578.1"/>
</dbReference>
<dbReference type="AlphaFoldDB" id="A0A1X9SN23"/>
<organism evidence="1 2">
    <name type="scientific">Campylobacter lanienae NCTC 13004</name>
    <dbReference type="NCBI Taxonomy" id="1031753"/>
    <lineage>
        <taxon>Bacteria</taxon>
        <taxon>Pseudomonadati</taxon>
        <taxon>Campylobacterota</taxon>
        <taxon>Epsilonproteobacteria</taxon>
        <taxon>Campylobacterales</taxon>
        <taxon>Campylobacteraceae</taxon>
        <taxon>Campylobacter</taxon>
    </lineage>
</organism>
<dbReference type="InterPro" id="IPR007402">
    <property type="entry name" value="DUF455"/>
</dbReference>
<dbReference type="Proteomes" id="UP000202031">
    <property type="component" value="Chromosome"/>
</dbReference>
<accession>A0A1X9SN23</accession>
<evidence type="ECO:0008006" key="3">
    <source>
        <dbReference type="Google" id="ProtNLM"/>
    </source>
</evidence>
<dbReference type="Pfam" id="PF04305">
    <property type="entry name" value="DUF455"/>
    <property type="match status" value="1"/>
</dbReference>
<proteinExistence type="predicted"/>
<gene>
    <name evidence="1" type="ORF">CLAN_0853</name>
</gene>
<dbReference type="SUPFAM" id="SSF47240">
    <property type="entry name" value="Ferritin-like"/>
    <property type="match status" value="1"/>
</dbReference>
<dbReference type="KEGG" id="clx:CLAN_0853"/>
<evidence type="ECO:0000313" key="2">
    <source>
        <dbReference type="Proteomes" id="UP000202031"/>
    </source>
</evidence>
<sequence length="262" mass="30745">MRFFDEIWECLNSCDLEQKFSKFSQIYSNFHSCDMNFNSDIFKLSVPSYSKICSIKSMKEIKQKHTNEAFLHSIAHIEYSAIDIALDACYRFRNLPIKYYLDWLEVANDEIRHFKMISDKMESLGVKYGDYIVHDGLFIALIKTQNSLINRMAILPRYMEANGLDANLFMMKKLALNGDRDGILEILKVIHKEEIEHVKKGDKWFKFACKIANVDPNSWIEIVRKCYPKAFEAKRALDIEHRLLAGFSKAELDKIQKFQERA</sequence>
<dbReference type="CDD" id="cd00657">
    <property type="entry name" value="Ferritin_like"/>
    <property type="match status" value="1"/>
</dbReference>
<dbReference type="PANTHER" id="PTHR42782">
    <property type="entry name" value="SI:CH73-314G15.3"/>
    <property type="match status" value="1"/>
</dbReference>
<dbReference type="PIRSF" id="PIRSF012318">
    <property type="entry name" value="UCP012318"/>
    <property type="match status" value="1"/>
</dbReference>
<dbReference type="InterPro" id="IPR011197">
    <property type="entry name" value="UCP012318"/>
</dbReference>
<reference evidence="2" key="1">
    <citation type="journal article" date="2017" name="Genome Biol. Evol.">
        <title>Comparative Genomic Analysis Identifies a Campylobacter Clade Deficient in Selenium Metabolism.</title>
        <authorList>
            <person name="Miller W.G."/>
            <person name="Yee E."/>
            <person name="Lopes B.S."/>
            <person name="Chapman M.H."/>
            <person name="Huynh S."/>
            <person name="Bono J.L."/>
            <person name="Parker C.T."/>
            <person name="Strachan N.J.C."/>
            <person name="Forbes K.J."/>
        </authorList>
    </citation>
    <scope>NUCLEOTIDE SEQUENCE [LARGE SCALE GENOMIC DNA]</scope>
    <source>
        <strain evidence="2">NCTC 13004</strain>
    </source>
</reference>
<dbReference type="InterPro" id="IPR009078">
    <property type="entry name" value="Ferritin-like_SF"/>
</dbReference>
<protein>
    <recommendedName>
        <fullName evidence="3">DUF455 domain protein</fullName>
    </recommendedName>
</protein>
<dbReference type="GeneID" id="46921326"/>